<comment type="caution">
    <text evidence="1">The sequence shown here is derived from an EMBL/GenBank/DDBJ whole genome shotgun (WGS) entry which is preliminary data.</text>
</comment>
<protein>
    <submittedName>
        <fullName evidence="1">Uncharacterized protein</fullName>
    </submittedName>
</protein>
<dbReference type="AlphaFoldDB" id="A0A9Q1GP05"/>
<evidence type="ECO:0000313" key="1">
    <source>
        <dbReference type="EMBL" id="KAJ8422802.1"/>
    </source>
</evidence>
<gene>
    <name evidence="1" type="ORF">Cgig2_018003</name>
</gene>
<keyword evidence="2" id="KW-1185">Reference proteome</keyword>
<proteinExistence type="predicted"/>
<dbReference type="EMBL" id="JAKOGI010002137">
    <property type="protein sequence ID" value="KAJ8422802.1"/>
    <property type="molecule type" value="Genomic_DNA"/>
</dbReference>
<dbReference type="Proteomes" id="UP001153076">
    <property type="component" value="Unassembled WGS sequence"/>
</dbReference>
<name>A0A9Q1GP05_9CARY</name>
<accession>A0A9Q1GP05</accession>
<reference evidence="1" key="1">
    <citation type="submission" date="2022-04" db="EMBL/GenBank/DDBJ databases">
        <title>Carnegiea gigantea Genome sequencing and assembly v2.</title>
        <authorList>
            <person name="Copetti D."/>
            <person name="Sanderson M.J."/>
            <person name="Burquez A."/>
            <person name="Wojciechowski M.F."/>
        </authorList>
    </citation>
    <scope>NUCLEOTIDE SEQUENCE</scope>
    <source>
        <strain evidence="1">SGP5-SGP5p</strain>
        <tissue evidence="1">Aerial part</tissue>
    </source>
</reference>
<organism evidence="1 2">
    <name type="scientific">Carnegiea gigantea</name>
    <dbReference type="NCBI Taxonomy" id="171969"/>
    <lineage>
        <taxon>Eukaryota</taxon>
        <taxon>Viridiplantae</taxon>
        <taxon>Streptophyta</taxon>
        <taxon>Embryophyta</taxon>
        <taxon>Tracheophyta</taxon>
        <taxon>Spermatophyta</taxon>
        <taxon>Magnoliopsida</taxon>
        <taxon>eudicotyledons</taxon>
        <taxon>Gunneridae</taxon>
        <taxon>Pentapetalae</taxon>
        <taxon>Caryophyllales</taxon>
        <taxon>Cactineae</taxon>
        <taxon>Cactaceae</taxon>
        <taxon>Cactoideae</taxon>
        <taxon>Echinocereeae</taxon>
        <taxon>Carnegiea</taxon>
    </lineage>
</organism>
<evidence type="ECO:0000313" key="2">
    <source>
        <dbReference type="Proteomes" id="UP001153076"/>
    </source>
</evidence>
<sequence>MNVLKRNNAGFHSDTWPSCCLSLVGEPHLAPPMHKVTWRGTIFELPGHVGPSFHADFEGIVAELLCILAAKLHGSEQPRILHCLREMSSGIHAASFVRFHIIRDWRAAKLSDSKKYYDLGCAECLASLPQWDCGIIPSSQRNNLESQVVSGMNEGSDEGNAMATHPPPLRDHLLRIDSDLAVAIILATPRQ</sequence>